<dbReference type="EMBL" id="JBIAQY010000018">
    <property type="protein sequence ID" value="MFF3573315.1"/>
    <property type="molecule type" value="Genomic_DNA"/>
</dbReference>
<evidence type="ECO:0000313" key="6">
    <source>
        <dbReference type="Proteomes" id="UP001601992"/>
    </source>
</evidence>
<dbReference type="Gene3D" id="3.20.20.70">
    <property type="entry name" value="Aldolase class I"/>
    <property type="match status" value="1"/>
</dbReference>
<evidence type="ECO:0000256" key="3">
    <source>
        <dbReference type="ARBA" id="ARBA00023239"/>
    </source>
</evidence>
<dbReference type="PANTHER" id="PTHR42738:SF7">
    <property type="entry name" value="HYDROXYMETHYLGLUTARYL-COA LYASE"/>
    <property type="match status" value="1"/>
</dbReference>
<evidence type="ECO:0000259" key="4">
    <source>
        <dbReference type="PROSITE" id="PS50991"/>
    </source>
</evidence>
<dbReference type="SUPFAM" id="SSF51569">
    <property type="entry name" value="Aldolase"/>
    <property type="match status" value="1"/>
</dbReference>
<evidence type="ECO:0000313" key="5">
    <source>
        <dbReference type="EMBL" id="MFF3573315.1"/>
    </source>
</evidence>
<evidence type="ECO:0000256" key="1">
    <source>
        <dbReference type="ARBA" id="ARBA00009405"/>
    </source>
</evidence>
<gene>
    <name evidence="5" type="ORF">ACFYXQ_36700</name>
</gene>
<protein>
    <submittedName>
        <fullName evidence="5">Citramalate synthase</fullName>
    </submittedName>
</protein>
<feature type="domain" description="Pyruvate carboxyltransferase" evidence="4">
    <location>
        <begin position="11"/>
        <end position="298"/>
    </location>
</feature>
<dbReference type="InterPro" id="IPR043594">
    <property type="entry name" value="HMGL"/>
</dbReference>
<proteinExistence type="inferred from homology"/>
<reference evidence="5 6" key="1">
    <citation type="submission" date="2024-10" db="EMBL/GenBank/DDBJ databases">
        <title>The Natural Products Discovery Center: Release of the First 8490 Sequenced Strains for Exploring Actinobacteria Biosynthetic Diversity.</title>
        <authorList>
            <person name="Kalkreuter E."/>
            <person name="Kautsar S.A."/>
            <person name="Yang D."/>
            <person name="Bader C.D."/>
            <person name="Teijaro C.N."/>
            <person name="Fluegel L."/>
            <person name="Davis C.M."/>
            <person name="Simpson J.R."/>
            <person name="Lauterbach L."/>
            <person name="Steele A.D."/>
            <person name="Gui C."/>
            <person name="Meng S."/>
            <person name="Li G."/>
            <person name="Viehrig K."/>
            <person name="Ye F."/>
            <person name="Su P."/>
            <person name="Kiefer A.F."/>
            <person name="Nichols A."/>
            <person name="Cepeda A.J."/>
            <person name="Yan W."/>
            <person name="Fan B."/>
            <person name="Jiang Y."/>
            <person name="Adhikari A."/>
            <person name="Zheng C.-J."/>
            <person name="Schuster L."/>
            <person name="Cowan T.M."/>
            <person name="Smanski M.J."/>
            <person name="Chevrette M.G."/>
            <person name="De Carvalho L.P.S."/>
            <person name="Shen B."/>
        </authorList>
    </citation>
    <scope>NUCLEOTIDE SEQUENCE [LARGE SCALE GENOMIC DNA]</scope>
    <source>
        <strain evidence="5 6">NPDC002593</strain>
    </source>
</reference>
<keyword evidence="3" id="KW-0456">Lyase</keyword>
<accession>A0ABW6SAH0</accession>
<dbReference type="InterPro" id="IPR013785">
    <property type="entry name" value="Aldolase_TIM"/>
</dbReference>
<evidence type="ECO:0000256" key="2">
    <source>
        <dbReference type="ARBA" id="ARBA00022723"/>
    </source>
</evidence>
<name>A0ABW6SAH0_9NOCA</name>
<comment type="caution">
    <text evidence="5">The sequence shown here is derived from an EMBL/GenBank/DDBJ whole genome shotgun (WGS) entry which is preliminary data.</text>
</comment>
<dbReference type="RefSeq" id="WP_040831055.1">
    <property type="nucleotide sequence ID" value="NZ_JBIAQY010000018.1"/>
</dbReference>
<sequence>MTRNSGGYPAVHLNEEVMREGMQIESADISVADKVALLDLLSRTGLKSIVVGSFVSPRYTPQMAQIDEIVQRFTPVDGVRYTGLALNEKGRQRAAEFTPPLSPRGGVPTLNCHMCDTFARRNTNSSQADEIARWPRIVAAATASNAPEAGIALGAVWGSNFTGPVALTDSMAMLRRQYRMWCEAGIAVTSIALQDPMSWCMPHLVEQQLEAVLSEWPGITRVHLHLHNARGMALPSIYAALRTLDATHTLSLDTTAGGIGGCPYCGNGRATGMAATEDVVSMLEAMGIDTGVDLDRLIEVVWKLERILGRPTPGCVAHAGPRPGPDELYDPNLPFVETHDEARHFRLGPSVVEHQLRPWKQPIPHPSKSRSKD</sequence>
<keyword evidence="6" id="KW-1185">Reference proteome</keyword>
<organism evidence="5 6">
    <name type="scientific">Nocardia jiangxiensis</name>
    <dbReference type="NCBI Taxonomy" id="282685"/>
    <lineage>
        <taxon>Bacteria</taxon>
        <taxon>Bacillati</taxon>
        <taxon>Actinomycetota</taxon>
        <taxon>Actinomycetes</taxon>
        <taxon>Mycobacteriales</taxon>
        <taxon>Nocardiaceae</taxon>
        <taxon>Nocardia</taxon>
    </lineage>
</organism>
<dbReference type="PROSITE" id="PS50991">
    <property type="entry name" value="PYR_CT"/>
    <property type="match status" value="1"/>
</dbReference>
<dbReference type="InterPro" id="IPR000891">
    <property type="entry name" value="PYR_CT"/>
</dbReference>
<dbReference type="Pfam" id="PF00682">
    <property type="entry name" value="HMGL-like"/>
    <property type="match status" value="1"/>
</dbReference>
<dbReference type="Proteomes" id="UP001601992">
    <property type="component" value="Unassembled WGS sequence"/>
</dbReference>
<dbReference type="PANTHER" id="PTHR42738">
    <property type="entry name" value="HYDROXYMETHYLGLUTARYL-COA LYASE"/>
    <property type="match status" value="1"/>
</dbReference>
<keyword evidence="2" id="KW-0479">Metal-binding</keyword>
<comment type="similarity">
    <text evidence="1">Belongs to the HMG-CoA lyase family.</text>
</comment>